<evidence type="ECO:0000256" key="2">
    <source>
        <dbReference type="ARBA" id="ARBA00022448"/>
    </source>
</evidence>
<keyword evidence="7" id="KW-0325">Glycoprotein</keyword>
<evidence type="ECO:0000313" key="11">
    <source>
        <dbReference type="Proteomes" id="UP000275408"/>
    </source>
</evidence>
<evidence type="ECO:0000256" key="7">
    <source>
        <dbReference type="ARBA" id="ARBA00023180"/>
    </source>
</evidence>
<evidence type="ECO:0000256" key="3">
    <source>
        <dbReference type="ARBA" id="ARBA00022692"/>
    </source>
</evidence>
<protein>
    <submittedName>
        <fullName evidence="10">Uncharacterized protein</fullName>
    </submittedName>
</protein>
<dbReference type="AlphaFoldDB" id="A0A3M6U988"/>
<dbReference type="Pfam" id="PF03185">
    <property type="entry name" value="CaKB"/>
    <property type="match status" value="1"/>
</dbReference>
<keyword evidence="2" id="KW-0813">Transport</keyword>
<dbReference type="GO" id="GO:0008076">
    <property type="term" value="C:voltage-gated potassium channel complex"/>
    <property type="evidence" value="ECO:0007669"/>
    <property type="project" value="TreeGrafter"/>
</dbReference>
<evidence type="ECO:0000256" key="1">
    <source>
        <dbReference type="ARBA" id="ARBA00004141"/>
    </source>
</evidence>
<dbReference type="GO" id="GO:0005513">
    <property type="term" value="P:detection of calcium ion"/>
    <property type="evidence" value="ECO:0007669"/>
    <property type="project" value="TreeGrafter"/>
</dbReference>
<accession>A0A3M6U988</accession>
<keyword evidence="6 9" id="KW-0472">Membrane</keyword>
<dbReference type="PANTHER" id="PTHR10258">
    <property type="entry name" value="CALCIUM-ACTIVATED POTASSIUM CHANNEL SUBUNIT BETA"/>
    <property type="match status" value="1"/>
</dbReference>
<keyword evidence="8" id="KW-0407">Ion channel</keyword>
<evidence type="ECO:0000256" key="8">
    <source>
        <dbReference type="ARBA" id="ARBA00023303"/>
    </source>
</evidence>
<evidence type="ECO:0000256" key="4">
    <source>
        <dbReference type="ARBA" id="ARBA00022989"/>
    </source>
</evidence>
<feature type="transmembrane region" description="Helical" evidence="9">
    <location>
        <begin position="6"/>
        <end position="27"/>
    </location>
</feature>
<sequence>MYTNYFKFTLILASFLFVTGFISLVVLSTTQVMPARRGLSYEKVTCRITRREIFCERGNCSECISGGTSTSLCLKVYVLCGNHDEIINKNLSSYKESGYLLRKDVYHLNDQCTRKLDSICNSDLAPTPNGLHHFQVGKGKTGPTYQYYRNPNVPDEVVYENHSKEHYRKVVLHSVLWPTALIGLSILIVTAAMCLSPTSRDYRRIP</sequence>
<evidence type="ECO:0000256" key="6">
    <source>
        <dbReference type="ARBA" id="ARBA00023136"/>
    </source>
</evidence>
<name>A0A3M6U988_POCDA</name>
<gene>
    <name evidence="10" type="ORF">pdam_00002916</name>
</gene>
<keyword evidence="11" id="KW-1185">Reference proteome</keyword>
<dbReference type="InterPro" id="IPR003930">
    <property type="entry name" value="K_chnl_Ca-activ_BK_bsu"/>
</dbReference>
<dbReference type="PANTHER" id="PTHR10258:SF8">
    <property type="entry name" value="CALCIUM-ACTIVATED POTASSIUM CHANNEL BK ALPHA SUBUNIT DOMAIN-CONTAINING PROTEIN"/>
    <property type="match status" value="1"/>
</dbReference>
<keyword evidence="5" id="KW-0406">Ion transport</keyword>
<evidence type="ECO:0000256" key="9">
    <source>
        <dbReference type="SAM" id="Phobius"/>
    </source>
</evidence>
<feature type="transmembrane region" description="Helical" evidence="9">
    <location>
        <begin position="170"/>
        <end position="193"/>
    </location>
</feature>
<dbReference type="Proteomes" id="UP000275408">
    <property type="component" value="Unassembled WGS sequence"/>
</dbReference>
<dbReference type="GO" id="GO:0015269">
    <property type="term" value="F:calcium-activated potassium channel activity"/>
    <property type="evidence" value="ECO:0007669"/>
    <property type="project" value="InterPro"/>
</dbReference>
<dbReference type="EMBL" id="RCHS01002011">
    <property type="protein sequence ID" value="RMX50136.1"/>
    <property type="molecule type" value="Genomic_DNA"/>
</dbReference>
<evidence type="ECO:0000313" key="10">
    <source>
        <dbReference type="EMBL" id="RMX50136.1"/>
    </source>
</evidence>
<comment type="caution">
    <text evidence="10">The sequence shown here is derived from an EMBL/GenBank/DDBJ whole genome shotgun (WGS) entry which is preliminary data.</text>
</comment>
<dbReference type="GO" id="GO:0015459">
    <property type="term" value="F:potassium channel regulator activity"/>
    <property type="evidence" value="ECO:0007669"/>
    <property type="project" value="TreeGrafter"/>
</dbReference>
<keyword evidence="4 9" id="KW-1133">Transmembrane helix</keyword>
<organism evidence="10 11">
    <name type="scientific">Pocillopora damicornis</name>
    <name type="common">Cauliflower coral</name>
    <name type="synonym">Millepora damicornis</name>
    <dbReference type="NCBI Taxonomy" id="46731"/>
    <lineage>
        <taxon>Eukaryota</taxon>
        <taxon>Metazoa</taxon>
        <taxon>Cnidaria</taxon>
        <taxon>Anthozoa</taxon>
        <taxon>Hexacorallia</taxon>
        <taxon>Scleractinia</taxon>
        <taxon>Astrocoeniina</taxon>
        <taxon>Pocilloporidae</taxon>
        <taxon>Pocillopora</taxon>
    </lineage>
</organism>
<reference evidence="10 11" key="1">
    <citation type="journal article" date="2018" name="Sci. Rep.">
        <title>Comparative analysis of the Pocillopora damicornis genome highlights role of immune system in coral evolution.</title>
        <authorList>
            <person name="Cunning R."/>
            <person name="Bay R.A."/>
            <person name="Gillette P."/>
            <person name="Baker A.C."/>
            <person name="Traylor-Knowles N."/>
        </authorList>
    </citation>
    <scope>NUCLEOTIDE SEQUENCE [LARGE SCALE GENOMIC DNA]</scope>
    <source>
        <strain evidence="10">RSMAS</strain>
        <tissue evidence="10">Whole animal</tissue>
    </source>
</reference>
<comment type="subcellular location">
    <subcellularLocation>
        <location evidence="1">Membrane</location>
        <topology evidence="1">Multi-pass membrane protein</topology>
    </subcellularLocation>
</comment>
<dbReference type="OrthoDB" id="5960248at2759"/>
<evidence type="ECO:0000256" key="5">
    <source>
        <dbReference type="ARBA" id="ARBA00023065"/>
    </source>
</evidence>
<keyword evidence="3 9" id="KW-0812">Transmembrane</keyword>
<proteinExistence type="predicted"/>